<dbReference type="EMBL" id="NFHO01000006">
    <property type="protein sequence ID" value="OUN42852.1"/>
    <property type="molecule type" value="Genomic_DNA"/>
</dbReference>
<evidence type="ECO:0000256" key="1">
    <source>
        <dbReference type="SAM" id="MobiDB-lite"/>
    </source>
</evidence>
<sequence>MAGDNHGAETQEEPQAQEGLGQQQTAQDQPQVSGTDWEKAVAERDEKIAALEAQVAEAAKNAETAEQLRGEIAELKAQGESDRIDFRLQLAGVRNVKAARAVLGDHGGDVDALKEAEPWLFTDAPARQQGGKTGLPNAGTSTDAGKTMKRWRRLAGLDDSNDNA</sequence>
<proteinExistence type="predicted"/>
<evidence type="ECO:0000313" key="3">
    <source>
        <dbReference type="Proteomes" id="UP000196560"/>
    </source>
</evidence>
<organism evidence="2 3">
    <name type="scientific">Enorma massiliensis</name>
    <dbReference type="NCBI Taxonomy" id="1472761"/>
    <lineage>
        <taxon>Bacteria</taxon>
        <taxon>Bacillati</taxon>
        <taxon>Actinomycetota</taxon>
        <taxon>Coriobacteriia</taxon>
        <taxon>Coriobacteriales</taxon>
        <taxon>Coriobacteriaceae</taxon>
        <taxon>Enorma</taxon>
    </lineage>
</organism>
<name>A0A1Y3U211_9ACTN</name>
<gene>
    <name evidence="2" type="ORF">B5G21_06545</name>
</gene>
<comment type="caution">
    <text evidence="2">The sequence shown here is derived from an EMBL/GenBank/DDBJ whole genome shotgun (WGS) entry which is preliminary data.</text>
</comment>
<feature type="compositionally biased region" description="Polar residues" evidence="1">
    <location>
        <begin position="20"/>
        <end position="34"/>
    </location>
</feature>
<dbReference type="RefSeq" id="WP_087186503.1">
    <property type="nucleotide sequence ID" value="NZ_NFHO01000006.1"/>
</dbReference>
<keyword evidence="3" id="KW-1185">Reference proteome</keyword>
<reference evidence="3" key="1">
    <citation type="submission" date="2017-04" db="EMBL/GenBank/DDBJ databases">
        <title>Function of individual gut microbiota members based on whole genome sequencing of pure cultures obtained from chicken caecum.</title>
        <authorList>
            <person name="Medvecky M."/>
            <person name="Cejkova D."/>
            <person name="Polansky O."/>
            <person name="Karasova D."/>
            <person name="Kubasova T."/>
            <person name="Cizek A."/>
            <person name="Rychlik I."/>
        </authorList>
    </citation>
    <scope>NUCLEOTIDE SEQUENCE [LARGE SCALE GENOMIC DNA]</scope>
    <source>
        <strain evidence="3">An70</strain>
    </source>
</reference>
<protein>
    <recommendedName>
        <fullName evidence="4">Scaffolding protein</fullName>
    </recommendedName>
</protein>
<feature type="region of interest" description="Disordered" evidence="1">
    <location>
        <begin position="124"/>
        <end position="164"/>
    </location>
</feature>
<evidence type="ECO:0000313" key="2">
    <source>
        <dbReference type="EMBL" id="OUN42852.1"/>
    </source>
</evidence>
<feature type="region of interest" description="Disordered" evidence="1">
    <location>
        <begin position="1"/>
        <end position="45"/>
    </location>
</feature>
<dbReference type="Proteomes" id="UP000196560">
    <property type="component" value="Unassembled WGS sequence"/>
</dbReference>
<evidence type="ECO:0008006" key="4">
    <source>
        <dbReference type="Google" id="ProtNLM"/>
    </source>
</evidence>
<accession>A0A1Y3U211</accession>
<dbReference type="AlphaFoldDB" id="A0A1Y3U211"/>
<feature type="compositionally biased region" description="Basic and acidic residues" evidence="1">
    <location>
        <begin position="36"/>
        <end position="45"/>
    </location>
</feature>